<dbReference type="PANTHER" id="PTHR13037:SF24">
    <property type="entry name" value="POLYCOMB PROTEIN PCL-RELATED"/>
    <property type="match status" value="1"/>
</dbReference>
<feature type="compositionally biased region" description="Gly residues" evidence="4">
    <location>
        <begin position="630"/>
        <end position="650"/>
    </location>
</feature>
<dbReference type="InterPro" id="IPR010482">
    <property type="entry name" value="TECPR1-like_DysF"/>
</dbReference>
<feature type="domain" description="VASt" evidence="5">
    <location>
        <begin position="16"/>
        <end position="198"/>
    </location>
</feature>
<sequence>MGRPAVPLDTIWPNGSDPKTLVCVRAQCSVANLFNTVFGEPDLTEQLHKQRGDTELVETPWYPTKDALPPQLYTWQVTDPPNKPSATLRHRKVRFESPPTALAAKPFQNEESQVVTELYPDTLYVVEAVSSTSAPYGDKFNVYFRYIFRADSGPSSSALHLLFHVEWLPAMNRMMRPVVGKAVDAGVRGTFRIFRTLLGTKHPLADIRESELPKEGPPAVVSHEPTAEGEEAAGGAGIAHPHPHAAATIGFAPGVGPPPNILSAMTQQLVYKDQVVLLADLLGAGLRSVSASDLGAQMLAAALTIWLISLVVAALRGWQGLCSTGTDGSSGVMWLVRLAVCWPLALVDLPDSTAEVLTSLALVAAINWALIRGSEAVVRYLGKTHPGFLAAARGGGSSGGAGGVGDVIGGVPFSQTPVLGTRKSNSGTPGGGAAGTQLSSSPVSRSPSTAAPSLPTTTAASATVVGGGSNAGKDQDKSKGGTSHATSLFTTAMGAATGIASKSVAGPSGSPKPKPMRAAPAPKQFTAAQLRQLELGQVTSLRKPSPPPQAAQTQAPGSASAPASSSAIPAVAAMTDAWAADLPAGMVAPLPAAAAGPRAPSPPPRPVSPPPRPVSPPPKGGAAAPAAPGAGSGNGGVAGGTASAGGGGSATGTRSAAAAEPAAARQSESSGGGSGQVEVAPPPPMPAPPPVTKVVIAPVAAATLPPAAQHFTAAATGSVTSQAGGGSSNLTTSSTFANMFTREGIDSMAESLRSAFRWDITKTADLIDVGSPDPGSPSAVTSNQIAKPKVRGEPGGVLAGDAAGPTATGPSIAARRVGGSFGGPTGQRSGGGGGGGAGGGIQSFTLGMMPPSLSMFSVHSDVPLLAHGEEDEYGGGGDEGYDGEVEPALVVEEVFENERFQPFRGWGHMWPGHFLPSDRVGHWSDRQGKPGGSSSMVFEQVVPQLPSGWRWLEDDWQVDLEGVDVEAVDNDGWTYALDFYLLKYPPPPQGGRCSMKHFVRRRRYYRTRVRNEDRSTRSSGEFARQFPFSARVSEAGADGEQARKGQADGAAPTVAASAMMPGDSLELQDRLLSLSDGIVSASLPDSSRPHLEHAASASDGEVSPTTADGGDGAGAHAAIELRLPVPSAASSLAISSGNLPWPPRFATEGAREVAAAQPQQPQPPQQQQAEGRRSARSSSSGLAVGGLATAAAPAAAAPVTLDLLSGWPGSRSGDVSAPTTAGGAATDASRHGDGDAGTGGGAGRVATQHGEMFVLSPKMEMKSHDPLGALAAGAGVGTGGSPQPDCPVGAVPPAKPAATAAPSDDADGTSSANEAPVQSGADHNPAPNSNPSPSGEPSTEAAVNPAATSAKAPSGIDGEGGKHDSGPSASAVAELTPAPAPDAMLEAATTQKEPAEGIAKTAAPVAGDTGVGVIASSTLMPAVVSAGPSLRQSLLVSATSASTGASAAGKLDTVAAGALGGELPEGPIIAADLVE</sequence>
<dbReference type="SMART" id="SM00694">
    <property type="entry name" value="DysFC"/>
    <property type="match status" value="1"/>
</dbReference>
<evidence type="ECO:0000259" key="5">
    <source>
        <dbReference type="PROSITE" id="PS51778"/>
    </source>
</evidence>
<dbReference type="InterPro" id="IPR006614">
    <property type="entry name" value="Peroxin/Ferlin"/>
</dbReference>
<protein>
    <recommendedName>
        <fullName evidence="5">VASt domain-containing protein</fullName>
    </recommendedName>
</protein>
<gene>
    <name evidence="6" type="ORF">Vretimale_13590</name>
</gene>
<feature type="compositionally biased region" description="Low complexity" evidence="4">
    <location>
        <begin position="620"/>
        <end position="629"/>
    </location>
</feature>
<reference evidence="6" key="1">
    <citation type="journal article" date="2021" name="Proc. Natl. Acad. Sci. U.S.A.">
        <title>Three genomes in the algal genus Volvox reveal the fate of a haploid sex-determining region after a transition to homothallism.</title>
        <authorList>
            <person name="Yamamoto K."/>
            <person name="Hamaji T."/>
            <person name="Kawai-Toyooka H."/>
            <person name="Matsuzaki R."/>
            <person name="Takahashi F."/>
            <person name="Nishimura Y."/>
            <person name="Kawachi M."/>
            <person name="Noguchi H."/>
            <person name="Minakuchi Y."/>
            <person name="Umen J.G."/>
            <person name="Toyoda A."/>
            <person name="Nozaki H."/>
        </authorList>
    </citation>
    <scope>NUCLEOTIDE SEQUENCE</scope>
    <source>
        <strain evidence="6">NIES-3785</strain>
    </source>
</reference>
<dbReference type="PROSITE" id="PS51778">
    <property type="entry name" value="VAST"/>
    <property type="match status" value="1"/>
</dbReference>
<evidence type="ECO:0000256" key="2">
    <source>
        <dbReference type="ARBA" id="ARBA00022581"/>
    </source>
</evidence>
<feature type="compositionally biased region" description="Polar residues" evidence="4">
    <location>
        <begin position="415"/>
        <end position="427"/>
    </location>
</feature>
<evidence type="ECO:0000313" key="6">
    <source>
        <dbReference type="EMBL" id="GIM09772.1"/>
    </source>
</evidence>
<organism evidence="6 7">
    <name type="scientific">Volvox reticuliferus</name>
    <dbReference type="NCBI Taxonomy" id="1737510"/>
    <lineage>
        <taxon>Eukaryota</taxon>
        <taxon>Viridiplantae</taxon>
        <taxon>Chlorophyta</taxon>
        <taxon>core chlorophytes</taxon>
        <taxon>Chlorophyceae</taxon>
        <taxon>CS clade</taxon>
        <taxon>Chlamydomonadales</taxon>
        <taxon>Volvocaceae</taxon>
        <taxon>Volvox</taxon>
    </lineage>
</organism>
<dbReference type="Pfam" id="PF16016">
    <property type="entry name" value="VASt"/>
    <property type="match status" value="1"/>
</dbReference>
<feature type="compositionally biased region" description="Low complexity" evidence="4">
    <location>
        <begin position="799"/>
        <end position="809"/>
    </location>
</feature>
<dbReference type="EMBL" id="BNCQ01000032">
    <property type="protein sequence ID" value="GIM09772.1"/>
    <property type="molecule type" value="Genomic_DNA"/>
</dbReference>
<evidence type="ECO:0000313" key="7">
    <source>
        <dbReference type="Proteomes" id="UP000722791"/>
    </source>
</evidence>
<feature type="region of interest" description="Disordered" evidence="4">
    <location>
        <begin position="1033"/>
        <end position="1055"/>
    </location>
</feature>
<dbReference type="PANTHER" id="PTHR13037">
    <property type="entry name" value="FORMIN"/>
    <property type="match status" value="1"/>
</dbReference>
<comment type="caution">
    <text evidence="6">The sequence shown here is derived from an EMBL/GenBank/DDBJ whole genome shotgun (WGS) entry which is preliminary data.</text>
</comment>
<evidence type="ECO:0000256" key="4">
    <source>
        <dbReference type="SAM" id="MobiDB-lite"/>
    </source>
</evidence>
<feature type="compositionally biased region" description="Pro residues" evidence="4">
    <location>
        <begin position="599"/>
        <end position="619"/>
    </location>
</feature>
<dbReference type="GO" id="GO:0098588">
    <property type="term" value="C:bounding membrane of organelle"/>
    <property type="evidence" value="ECO:0007669"/>
    <property type="project" value="UniProtKB-ARBA"/>
</dbReference>
<comment type="subcellular location">
    <subcellularLocation>
        <location evidence="1">Membrane</location>
    </subcellularLocation>
</comment>
<feature type="compositionally biased region" description="Low complexity" evidence="4">
    <location>
        <begin position="439"/>
        <end position="463"/>
    </location>
</feature>
<feature type="region of interest" description="Disordered" evidence="4">
    <location>
        <begin position="415"/>
        <end position="485"/>
    </location>
</feature>
<feature type="compositionally biased region" description="Low complexity" evidence="4">
    <location>
        <begin position="651"/>
        <end position="669"/>
    </location>
</feature>
<feature type="region of interest" description="Disordered" evidence="4">
    <location>
        <begin position="768"/>
        <end position="809"/>
    </location>
</feature>
<evidence type="ECO:0000256" key="3">
    <source>
        <dbReference type="ARBA" id="ARBA00023136"/>
    </source>
</evidence>
<feature type="region of interest" description="Disordered" evidence="4">
    <location>
        <begin position="1083"/>
        <end position="1113"/>
    </location>
</feature>
<dbReference type="Pfam" id="PF06398">
    <property type="entry name" value="Pex24p"/>
    <property type="match status" value="1"/>
</dbReference>
<dbReference type="InterPro" id="IPR031968">
    <property type="entry name" value="VASt"/>
</dbReference>
<feature type="region of interest" description="Disordered" evidence="4">
    <location>
        <begin position="593"/>
        <end position="686"/>
    </location>
</feature>
<feature type="compositionally biased region" description="Low complexity" evidence="4">
    <location>
        <begin position="1154"/>
        <end position="1169"/>
    </location>
</feature>
<feature type="region of interest" description="Disordered" evidence="4">
    <location>
        <begin position="1211"/>
        <end position="1244"/>
    </location>
</feature>
<proteinExistence type="predicted"/>
<feature type="region of interest" description="Disordered" evidence="4">
    <location>
        <begin position="501"/>
        <end position="522"/>
    </location>
</feature>
<dbReference type="SMART" id="SM00693">
    <property type="entry name" value="DysFN"/>
    <property type="match status" value="1"/>
</dbReference>
<dbReference type="GO" id="GO:0005737">
    <property type="term" value="C:cytoplasm"/>
    <property type="evidence" value="ECO:0007669"/>
    <property type="project" value="UniProtKB-ARBA"/>
</dbReference>
<name>A0A8J4GKI8_9CHLO</name>
<keyword evidence="2" id="KW-0945">Host-virus interaction</keyword>
<feature type="compositionally biased region" description="Low complexity" evidence="4">
    <location>
        <begin position="1287"/>
        <end position="1312"/>
    </location>
</feature>
<accession>A0A8J4GKI8</accession>
<feature type="region of interest" description="Disordered" evidence="4">
    <location>
        <begin position="1272"/>
        <end position="1373"/>
    </location>
</feature>
<feature type="region of interest" description="Disordered" evidence="4">
    <location>
        <begin position="1143"/>
        <end position="1182"/>
    </location>
</feature>
<dbReference type="Proteomes" id="UP000722791">
    <property type="component" value="Unassembled WGS sequence"/>
</dbReference>
<feature type="compositionally biased region" description="Low complexity" evidence="4">
    <location>
        <begin position="550"/>
        <end position="563"/>
    </location>
</feature>
<keyword evidence="3" id="KW-0472">Membrane</keyword>
<feature type="compositionally biased region" description="Low complexity" evidence="4">
    <location>
        <begin position="1324"/>
        <end position="1338"/>
    </location>
</feature>
<evidence type="ECO:0000256" key="1">
    <source>
        <dbReference type="ARBA" id="ARBA00004370"/>
    </source>
</evidence>
<feature type="region of interest" description="Disordered" evidence="4">
    <location>
        <begin position="540"/>
        <end position="563"/>
    </location>
</feature>